<dbReference type="Pfam" id="PF00106">
    <property type="entry name" value="adh_short"/>
    <property type="match status" value="1"/>
</dbReference>
<evidence type="ECO:0000313" key="4">
    <source>
        <dbReference type="EMBL" id="KAH7030040.1"/>
    </source>
</evidence>
<comment type="caution">
    <text evidence="4">The sequence shown here is derived from an EMBL/GenBank/DDBJ whole genome shotgun (WGS) entry which is preliminary data.</text>
</comment>
<dbReference type="Gene3D" id="3.40.50.720">
    <property type="entry name" value="NAD(P)-binding Rossmann-like Domain"/>
    <property type="match status" value="1"/>
</dbReference>
<protein>
    <recommendedName>
        <fullName evidence="6">Short-chain dehydrogenase/reductase SDR</fullName>
    </recommendedName>
</protein>
<dbReference type="InterPro" id="IPR020904">
    <property type="entry name" value="Sc_DH/Rdtase_CS"/>
</dbReference>
<evidence type="ECO:0000313" key="5">
    <source>
        <dbReference type="Proteomes" id="UP000774617"/>
    </source>
</evidence>
<dbReference type="InterPro" id="IPR036291">
    <property type="entry name" value="NAD(P)-bd_dom_sf"/>
</dbReference>
<name>A0ABQ8FVL6_9PEZI</name>
<gene>
    <name evidence="4" type="ORF">B0J12DRAFT_323110</name>
</gene>
<keyword evidence="2" id="KW-0521">NADP</keyword>
<sequence>MPAAFSVPLSQALSPEDCNGPVSGDSLARRNVLITGAASGIGAVIAQTYAEKGAYVTLVDKNTKLGEQYTTQLREKGLRVQFVAADVTSWEAQVAAFKAAILFHPDRVLDIVVANAGLFSEPFIAPDEAPITFDQDPPKPDTAPWEVNMIGLSFTAKLAQLYFELPSEKPAPKPKSLILVSSIAAYVDFPVVAAYTSSKYGARGFFKNMRGIFSSRGHRVNLIAPWIYDTPMAAGIIPLLEAVGAPVSDINLMSQAVLRLADDDTICGRAFSVGPRRMIDLCDDLEGQNAEKGIAELRADAPGWEDMIMGVMELMGYSGEF</sequence>
<evidence type="ECO:0000256" key="2">
    <source>
        <dbReference type="ARBA" id="ARBA00022857"/>
    </source>
</evidence>
<comment type="similarity">
    <text evidence="1">Belongs to the short-chain dehydrogenases/reductases (SDR) family.</text>
</comment>
<dbReference type="InterPro" id="IPR002347">
    <property type="entry name" value="SDR_fam"/>
</dbReference>
<evidence type="ECO:0000256" key="3">
    <source>
        <dbReference type="ARBA" id="ARBA00023002"/>
    </source>
</evidence>
<dbReference type="PROSITE" id="PS00061">
    <property type="entry name" value="ADH_SHORT"/>
    <property type="match status" value="1"/>
</dbReference>
<dbReference type="PANTHER" id="PTHR43180:SF33">
    <property type="entry name" value="15-HYDROXYPROSTAGLANDIN DEHYDROGENASE [NAD(+)]-LIKE"/>
    <property type="match status" value="1"/>
</dbReference>
<dbReference type="EMBL" id="JAGTJR010000046">
    <property type="protein sequence ID" value="KAH7030040.1"/>
    <property type="molecule type" value="Genomic_DNA"/>
</dbReference>
<keyword evidence="3" id="KW-0560">Oxidoreductase</keyword>
<dbReference type="PRINTS" id="PR00081">
    <property type="entry name" value="GDHRDH"/>
</dbReference>
<reference evidence="4 5" key="1">
    <citation type="journal article" date="2021" name="Nat. Commun.">
        <title>Genetic determinants of endophytism in the Arabidopsis root mycobiome.</title>
        <authorList>
            <person name="Mesny F."/>
            <person name="Miyauchi S."/>
            <person name="Thiergart T."/>
            <person name="Pickel B."/>
            <person name="Atanasova L."/>
            <person name="Karlsson M."/>
            <person name="Huettel B."/>
            <person name="Barry K.W."/>
            <person name="Haridas S."/>
            <person name="Chen C."/>
            <person name="Bauer D."/>
            <person name="Andreopoulos W."/>
            <person name="Pangilinan J."/>
            <person name="LaButti K."/>
            <person name="Riley R."/>
            <person name="Lipzen A."/>
            <person name="Clum A."/>
            <person name="Drula E."/>
            <person name="Henrissat B."/>
            <person name="Kohler A."/>
            <person name="Grigoriev I.V."/>
            <person name="Martin F.M."/>
            <person name="Hacquard S."/>
        </authorList>
    </citation>
    <scope>NUCLEOTIDE SEQUENCE [LARGE SCALE GENOMIC DNA]</scope>
    <source>
        <strain evidence="4 5">MPI-SDFR-AT-0080</strain>
    </source>
</reference>
<evidence type="ECO:0008006" key="6">
    <source>
        <dbReference type="Google" id="ProtNLM"/>
    </source>
</evidence>
<dbReference type="SUPFAM" id="SSF51735">
    <property type="entry name" value="NAD(P)-binding Rossmann-fold domains"/>
    <property type="match status" value="1"/>
</dbReference>
<keyword evidence="5" id="KW-1185">Reference proteome</keyword>
<dbReference type="Proteomes" id="UP000774617">
    <property type="component" value="Unassembled WGS sequence"/>
</dbReference>
<dbReference type="PANTHER" id="PTHR43180">
    <property type="entry name" value="3-OXOACYL-(ACYL-CARRIER-PROTEIN) REDUCTASE (AFU_ORTHOLOGUE AFUA_6G11210)"/>
    <property type="match status" value="1"/>
</dbReference>
<evidence type="ECO:0000256" key="1">
    <source>
        <dbReference type="ARBA" id="ARBA00006484"/>
    </source>
</evidence>
<organism evidence="4 5">
    <name type="scientific">Macrophomina phaseolina</name>
    <dbReference type="NCBI Taxonomy" id="35725"/>
    <lineage>
        <taxon>Eukaryota</taxon>
        <taxon>Fungi</taxon>
        <taxon>Dikarya</taxon>
        <taxon>Ascomycota</taxon>
        <taxon>Pezizomycotina</taxon>
        <taxon>Dothideomycetes</taxon>
        <taxon>Dothideomycetes incertae sedis</taxon>
        <taxon>Botryosphaeriales</taxon>
        <taxon>Botryosphaeriaceae</taxon>
        <taxon>Macrophomina</taxon>
    </lineage>
</organism>
<proteinExistence type="inferred from homology"/>
<accession>A0ABQ8FVL6</accession>